<evidence type="ECO:0000313" key="7">
    <source>
        <dbReference type="Proteomes" id="UP000281112"/>
    </source>
</evidence>
<dbReference type="InterPro" id="IPR036388">
    <property type="entry name" value="WH-like_DNA-bd_sf"/>
</dbReference>
<dbReference type="PROSITE" id="PS51078">
    <property type="entry name" value="ICLR_ED"/>
    <property type="match status" value="1"/>
</dbReference>
<dbReference type="SMART" id="SM00346">
    <property type="entry name" value="HTH_ICLR"/>
    <property type="match status" value="1"/>
</dbReference>
<dbReference type="SUPFAM" id="SSF55781">
    <property type="entry name" value="GAF domain-like"/>
    <property type="match status" value="1"/>
</dbReference>
<dbReference type="PANTHER" id="PTHR30136:SF35">
    <property type="entry name" value="HTH-TYPE TRANSCRIPTIONAL REGULATOR RV1719"/>
    <property type="match status" value="1"/>
</dbReference>
<dbReference type="GO" id="GO:0003700">
    <property type="term" value="F:DNA-binding transcription factor activity"/>
    <property type="evidence" value="ECO:0007669"/>
    <property type="project" value="TreeGrafter"/>
</dbReference>
<proteinExistence type="predicted"/>
<dbReference type="GO" id="GO:0045892">
    <property type="term" value="P:negative regulation of DNA-templated transcription"/>
    <property type="evidence" value="ECO:0007669"/>
    <property type="project" value="TreeGrafter"/>
</dbReference>
<keyword evidence="1" id="KW-0805">Transcription regulation</keyword>
<dbReference type="Pfam" id="PF09339">
    <property type="entry name" value="HTH_IclR"/>
    <property type="match status" value="1"/>
</dbReference>
<dbReference type="InterPro" id="IPR011991">
    <property type="entry name" value="ArsR-like_HTH"/>
</dbReference>
<dbReference type="RefSeq" id="WP_124935318.1">
    <property type="nucleotide sequence ID" value="NZ_RJVQ01000001.1"/>
</dbReference>
<sequence>MEKQPEKGGTQVIARTAKILNILAMHKEGVTITMLARQTDLPRSTVHRLVASLEEEQLVIHHEEGVRLGPALLALATAAHTDFVTVARPAIEALGRRTRETIDVSVYRGSYAVSVDQYPSDYELRVVSPIGTAFPINTTAHGKAMLAQLTQEQLYAVLTNGLEQKTQNTITSHVQLIEVIDNIKKRGFAIDSEEHALGVCGLGFAINCGHNAIYAVSMGIPALRYYENKDWYLTELMKTKSEIEQQILS</sequence>
<dbReference type="EMBL" id="RJVQ01000001">
    <property type="protein sequence ID" value="RQW64669.1"/>
    <property type="molecule type" value="Genomic_DNA"/>
</dbReference>
<dbReference type="Proteomes" id="UP000281112">
    <property type="component" value="Unassembled WGS sequence"/>
</dbReference>
<evidence type="ECO:0000259" key="4">
    <source>
        <dbReference type="PROSITE" id="PS51077"/>
    </source>
</evidence>
<keyword evidence="2" id="KW-0238">DNA-binding</keyword>
<name>A0A3N9TK14_9VIBR</name>
<dbReference type="InterPro" id="IPR014757">
    <property type="entry name" value="Tscrpt_reg_IclR_C"/>
</dbReference>
<dbReference type="CDD" id="cd00090">
    <property type="entry name" value="HTH_ARSR"/>
    <property type="match status" value="1"/>
</dbReference>
<accession>A0A3N9TK14</accession>
<dbReference type="Gene3D" id="3.30.450.40">
    <property type="match status" value="1"/>
</dbReference>
<evidence type="ECO:0000256" key="3">
    <source>
        <dbReference type="ARBA" id="ARBA00023163"/>
    </source>
</evidence>
<protein>
    <submittedName>
        <fullName evidence="6">IclR family transcriptional regulator</fullName>
    </submittedName>
</protein>
<dbReference type="InterPro" id="IPR036390">
    <property type="entry name" value="WH_DNA-bd_sf"/>
</dbReference>
<dbReference type="Pfam" id="PF01614">
    <property type="entry name" value="IclR_C"/>
    <property type="match status" value="1"/>
</dbReference>
<dbReference type="PANTHER" id="PTHR30136">
    <property type="entry name" value="HELIX-TURN-HELIX TRANSCRIPTIONAL REGULATOR, ICLR FAMILY"/>
    <property type="match status" value="1"/>
</dbReference>
<dbReference type="OrthoDB" id="9807558at2"/>
<gene>
    <name evidence="6" type="ORF">EES38_01065</name>
</gene>
<dbReference type="GO" id="GO:0003677">
    <property type="term" value="F:DNA binding"/>
    <property type="evidence" value="ECO:0007669"/>
    <property type="project" value="UniProtKB-KW"/>
</dbReference>
<evidence type="ECO:0000256" key="1">
    <source>
        <dbReference type="ARBA" id="ARBA00023015"/>
    </source>
</evidence>
<evidence type="ECO:0000259" key="5">
    <source>
        <dbReference type="PROSITE" id="PS51078"/>
    </source>
</evidence>
<dbReference type="Gene3D" id="1.10.10.10">
    <property type="entry name" value="Winged helix-like DNA-binding domain superfamily/Winged helix DNA-binding domain"/>
    <property type="match status" value="1"/>
</dbReference>
<comment type="caution">
    <text evidence="6">The sequence shown here is derived from an EMBL/GenBank/DDBJ whole genome shotgun (WGS) entry which is preliminary data.</text>
</comment>
<feature type="domain" description="HTH iclR-type" evidence="4">
    <location>
        <begin position="10"/>
        <end position="70"/>
    </location>
</feature>
<dbReference type="PROSITE" id="PS51077">
    <property type="entry name" value="HTH_ICLR"/>
    <property type="match status" value="1"/>
</dbReference>
<dbReference type="InterPro" id="IPR005471">
    <property type="entry name" value="Tscrpt_reg_IclR_N"/>
</dbReference>
<keyword evidence="3" id="KW-0804">Transcription</keyword>
<evidence type="ECO:0000313" key="6">
    <source>
        <dbReference type="EMBL" id="RQW64669.1"/>
    </source>
</evidence>
<dbReference type="InterPro" id="IPR050707">
    <property type="entry name" value="HTH_MetabolicPath_Reg"/>
</dbReference>
<organism evidence="6 7">
    <name type="scientific">Vibrio viridaestus</name>
    <dbReference type="NCBI Taxonomy" id="2487322"/>
    <lineage>
        <taxon>Bacteria</taxon>
        <taxon>Pseudomonadati</taxon>
        <taxon>Pseudomonadota</taxon>
        <taxon>Gammaproteobacteria</taxon>
        <taxon>Vibrionales</taxon>
        <taxon>Vibrionaceae</taxon>
        <taxon>Vibrio</taxon>
    </lineage>
</organism>
<dbReference type="SUPFAM" id="SSF46785">
    <property type="entry name" value="Winged helix' DNA-binding domain"/>
    <property type="match status" value="1"/>
</dbReference>
<dbReference type="InterPro" id="IPR029016">
    <property type="entry name" value="GAF-like_dom_sf"/>
</dbReference>
<keyword evidence="7" id="KW-1185">Reference proteome</keyword>
<feature type="domain" description="IclR-ED" evidence="5">
    <location>
        <begin position="64"/>
        <end position="249"/>
    </location>
</feature>
<reference evidence="6 7" key="1">
    <citation type="submission" date="2018-11" db="EMBL/GenBank/DDBJ databases">
        <title>Vibrio LJC006 sp. nov., isolated from seawater during the bloom of the enteromorpha.</title>
        <authorList>
            <person name="Liang J."/>
        </authorList>
    </citation>
    <scope>NUCLEOTIDE SEQUENCE [LARGE SCALE GENOMIC DNA]</scope>
    <source>
        <strain evidence="6 7">LJC006</strain>
    </source>
</reference>
<evidence type="ECO:0000256" key="2">
    <source>
        <dbReference type="ARBA" id="ARBA00023125"/>
    </source>
</evidence>
<dbReference type="AlphaFoldDB" id="A0A3N9TK14"/>